<evidence type="ECO:0008006" key="2">
    <source>
        <dbReference type="Google" id="ProtNLM"/>
    </source>
</evidence>
<dbReference type="NCBIfam" id="NF033429">
    <property type="entry name" value="ImuA_translesion"/>
    <property type="match status" value="1"/>
</dbReference>
<dbReference type="SUPFAM" id="SSF52540">
    <property type="entry name" value="P-loop containing nucleoside triphosphate hydrolases"/>
    <property type="match status" value="1"/>
</dbReference>
<organism evidence="1">
    <name type="scientific">Thiomonas intermedia (strain K12)</name>
    <name type="common">Thiobacillus intermedius</name>
    <dbReference type="NCBI Taxonomy" id="75379"/>
    <lineage>
        <taxon>Bacteria</taxon>
        <taxon>Pseudomonadati</taxon>
        <taxon>Pseudomonadota</taxon>
        <taxon>Betaproteobacteria</taxon>
        <taxon>Burkholderiales</taxon>
        <taxon>Thiomonas</taxon>
    </lineage>
</organism>
<dbReference type="STRING" id="75379.Tint_1888"/>
<dbReference type="PIRSF" id="PIRSF037290">
    <property type="entry name" value="UCP037290"/>
    <property type="match status" value="1"/>
</dbReference>
<dbReference type="eggNOG" id="COG4544">
    <property type="taxonomic scope" value="Bacteria"/>
</dbReference>
<name>D5X2A7_THIK1</name>
<dbReference type="AlphaFoldDB" id="D5X2A7"/>
<dbReference type="KEGG" id="tin:Tint_1888"/>
<dbReference type="Gene3D" id="3.40.50.300">
    <property type="entry name" value="P-loop containing nucleotide triphosphate hydrolases"/>
    <property type="match status" value="1"/>
</dbReference>
<reference evidence="1" key="1">
    <citation type="submission" date="2010-04" db="EMBL/GenBank/DDBJ databases">
        <title>Complete sequence of Thiomonas intermedia K12.</title>
        <authorList>
            <consortium name="US DOE Joint Genome Institute"/>
            <person name="Lucas S."/>
            <person name="Copeland A."/>
            <person name="Lapidus A."/>
            <person name="Cheng J.-F."/>
            <person name="Bruce D."/>
            <person name="Goodwin L."/>
            <person name="Pitluck S."/>
            <person name="Davenport K."/>
            <person name="Detter J.C."/>
            <person name="Han C."/>
            <person name="Tapia R."/>
            <person name="Land M."/>
            <person name="Hauser L."/>
            <person name="Kyrpides N."/>
            <person name="Ovchinnikova G."/>
            <person name="Kerfeld C.A."/>
            <person name="Cannon G.C."/>
            <person name="Heinhorst S."/>
            <person name="Woyke T."/>
        </authorList>
    </citation>
    <scope>NUCLEOTIDE SEQUENCE [LARGE SCALE GENOMIC DNA]</scope>
    <source>
        <strain evidence="1">K12</strain>
    </source>
</reference>
<evidence type="ECO:0000313" key="1">
    <source>
        <dbReference type="EMBL" id="ADG31253.1"/>
    </source>
</evidence>
<dbReference type="InterPro" id="IPR017166">
    <property type="entry name" value="UCP037290"/>
</dbReference>
<sequence>MTSPALVSSSRLADLPPAVAASVWRGDDLAVPTGAVVSSGWAALDAELPGGGWPCGSLTEVLSPQPSLLEWRLLGQALRQVTADGGNVVLVGPPKPPFLPGLQALGLQARQLIWVQTETPAQRLWVTEQLVQADTAGAVLAWLPQARAEPLRRLQSRLQGGRTLCIALRPEGARSESSPASLRLLAQTGPDWTLRVQVLKRRGPLHDQTLVLPSVPSSLEAVLSRRTRLPSRCLALPAGARHAVVRAVSAEPLRH</sequence>
<dbReference type="BioCyc" id="TINT75379:TINT_RS09470-MONOMER"/>
<dbReference type="InterPro" id="IPR047610">
    <property type="entry name" value="ImuA_translesion"/>
</dbReference>
<proteinExistence type="predicted"/>
<accession>D5X2A7</accession>
<dbReference type="InterPro" id="IPR027417">
    <property type="entry name" value="P-loop_NTPase"/>
</dbReference>
<dbReference type="EMBL" id="CP002021">
    <property type="protein sequence ID" value="ADG31253.1"/>
    <property type="molecule type" value="Genomic_DNA"/>
</dbReference>
<dbReference type="HOGENOM" id="CLU_064653_0_1_4"/>
<gene>
    <name evidence="1" type="ordered locus">Tint_1888</name>
</gene>
<protein>
    <recommendedName>
        <fullName evidence="2">SOS cell division inhibitor SulA</fullName>
    </recommendedName>
</protein>